<dbReference type="RefSeq" id="WP_229669626.1">
    <property type="nucleotide sequence ID" value="NZ_BMMZ01000001.1"/>
</dbReference>
<dbReference type="InterPro" id="IPR020476">
    <property type="entry name" value="Nudix_hydrolase"/>
</dbReference>
<evidence type="ECO:0000256" key="1">
    <source>
        <dbReference type="ARBA" id="ARBA00001946"/>
    </source>
</evidence>
<dbReference type="InterPro" id="IPR000086">
    <property type="entry name" value="NUDIX_hydrolase_dom"/>
</dbReference>
<proteinExistence type="inferred from homology"/>
<evidence type="ECO:0000256" key="3">
    <source>
        <dbReference type="ARBA" id="ARBA00022801"/>
    </source>
</evidence>
<dbReference type="PROSITE" id="PS51462">
    <property type="entry name" value="NUDIX"/>
    <property type="match status" value="1"/>
</dbReference>
<feature type="domain" description="Nudix hydrolase" evidence="5">
    <location>
        <begin position="27"/>
        <end position="154"/>
    </location>
</feature>
<evidence type="ECO:0000256" key="4">
    <source>
        <dbReference type="RuleBase" id="RU003476"/>
    </source>
</evidence>
<dbReference type="Proteomes" id="UP000613840">
    <property type="component" value="Unassembled WGS sequence"/>
</dbReference>
<accession>A0A917S189</accession>
<gene>
    <name evidence="6" type="ORF">GCM10011575_05400</name>
</gene>
<dbReference type="EMBL" id="BMMZ01000001">
    <property type="protein sequence ID" value="GGL50040.1"/>
    <property type="molecule type" value="Genomic_DNA"/>
</dbReference>
<evidence type="ECO:0000313" key="7">
    <source>
        <dbReference type="Proteomes" id="UP000613840"/>
    </source>
</evidence>
<dbReference type="Gene3D" id="3.90.79.10">
    <property type="entry name" value="Nucleoside Triphosphate Pyrophosphohydrolase"/>
    <property type="match status" value="1"/>
</dbReference>
<protein>
    <submittedName>
        <fullName evidence="6">NUDIX hydrolase</fullName>
    </submittedName>
</protein>
<dbReference type="PANTHER" id="PTHR43046:SF16">
    <property type="entry name" value="ADP-RIBOSE PYROPHOSPHATASE YJHB-RELATED"/>
    <property type="match status" value="1"/>
</dbReference>
<dbReference type="SUPFAM" id="SSF55811">
    <property type="entry name" value="Nudix"/>
    <property type="match status" value="1"/>
</dbReference>
<reference evidence="6" key="1">
    <citation type="journal article" date="2014" name="Int. J. Syst. Evol. Microbiol.">
        <title>Complete genome sequence of Corynebacterium casei LMG S-19264T (=DSM 44701T), isolated from a smear-ripened cheese.</title>
        <authorList>
            <consortium name="US DOE Joint Genome Institute (JGI-PGF)"/>
            <person name="Walter F."/>
            <person name="Albersmeier A."/>
            <person name="Kalinowski J."/>
            <person name="Ruckert C."/>
        </authorList>
    </citation>
    <scope>NUCLEOTIDE SEQUENCE</scope>
    <source>
        <strain evidence="6">CGMCC 4.7306</strain>
    </source>
</reference>
<name>A0A917S189_9ACTN</name>
<organism evidence="6 7">
    <name type="scientific">Microlunatus endophyticus</name>
    <dbReference type="NCBI Taxonomy" id="1716077"/>
    <lineage>
        <taxon>Bacteria</taxon>
        <taxon>Bacillati</taxon>
        <taxon>Actinomycetota</taxon>
        <taxon>Actinomycetes</taxon>
        <taxon>Propionibacteriales</taxon>
        <taxon>Propionibacteriaceae</taxon>
        <taxon>Microlunatus</taxon>
    </lineage>
</organism>
<keyword evidence="3 4" id="KW-0378">Hydrolase</keyword>
<dbReference type="Pfam" id="PF00293">
    <property type="entry name" value="NUDIX"/>
    <property type="match status" value="1"/>
</dbReference>
<dbReference type="AlphaFoldDB" id="A0A917S189"/>
<dbReference type="PRINTS" id="PR00502">
    <property type="entry name" value="NUDIXFAMILY"/>
</dbReference>
<keyword evidence="7" id="KW-1185">Reference proteome</keyword>
<evidence type="ECO:0000313" key="6">
    <source>
        <dbReference type="EMBL" id="GGL50040.1"/>
    </source>
</evidence>
<dbReference type="PROSITE" id="PS00893">
    <property type="entry name" value="NUDIX_BOX"/>
    <property type="match status" value="1"/>
</dbReference>
<evidence type="ECO:0000256" key="2">
    <source>
        <dbReference type="ARBA" id="ARBA00005582"/>
    </source>
</evidence>
<comment type="caution">
    <text evidence="6">The sequence shown here is derived from an EMBL/GenBank/DDBJ whole genome shotgun (WGS) entry which is preliminary data.</text>
</comment>
<dbReference type="PANTHER" id="PTHR43046">
    <property type="entry name" value="GDP-MANNOSE MANNOSYL HYDROLASE"/>
    <property type="match status" value="1"/>
</dbReference>
<dbReference type="InterPro" id="IPR015797">
    <property type="entry name" value="NUDIX_hydrolase-like_dom_sf"/>
</dbReference>
<comment type="similarity">
    <text evidence="2 4">Belongs to the Nudix hydrolase family.</text>
</comment>
<evidence type="ECO:0000259" key="5">
    <source>
        <dbReference type="PROSITE" id="PS51462"/>
    </source>
</evidence>
<reference evidence="6" key="2">
    <citation type="submission" date="2020-09" db="EMBL/GenBank/DDBJ databases">
        <authorList>
            <person name="Sun Q."/>
            <person name="Zhou Y."/>
        </authorList>
    </citation>
    <scope>NUCLEOTIDE SEQUENCE</scope>
    <source>
        <strain evidence="6">CGMCC 4.7306</strain>
    </source>
</reference>
<dbReference type="GO" id="GO:0016787">
    <property type="term" value="F:hydrolase activity"/>
    <property type="evidence" value="ECO:0007669"/>
    <property type="project" value="UniProtKB-KW"/>
</dbReference>
<sequence>MPISRWDVAARVWKRLHGPAQWRILWLKHATFMIGVTGAVLDDHDRVLLLKHRFWKDNPWGTPSGYLERGETIEEGFAREVAEETGLAVGDVRIVKINSGFRLRVEVGVVARVASGAEPRVDGVEVEQAQFFPVQELPDDLRKSQRAVIDQALREGRGT</sequence>
<dbReference type="InterPro" id="IPR020084">
    <property type="entry name" value="NUDIX_hydrolase_CS"/>
</dbReference>
<comment type="cofactor">
    <cofactor evidence="1">
        <name>Mg(2+)</name>
        <dbReference type="ChEBI" id="CHEBI:18420"/>
    </cofactor>
</comment>